<reference evidence="11" key="2">
    <citation type="submission" date="2020-05" db="UniProtKB">
        <authorList>
            <consortium name="EnsemblMetazoa"/>
        </authorList>
    </citation>
    <scope>IDENTIFICATION</scope>
    <source>
        <strain evidence="11">A-37</strain>
    </source>
</reference>
<evidence type="ECO:0000256" key="7">
    <source>
        <dbReference type="ARBA" id="ARBA00078071"/>
    </source>
</evidence>
<proteinExistence type="predicted"/>
<organism evidence="11 12">
    <name type="scientific">Anopheles culicifacies</name>
    <dbReference type="NCBI Taxonomy" id="139723"/>
    <lineage>
        <taxon>Eukaryota</taxon>
        <taxon>Metazoa</taxon>
        <taxon>Ecdysozoa</taxon>
        <taxon>Arthropoda</taxon>
        <taxon>Hexapoda</taxon>
        <taxon>Insecta</taxon>
        <taxon>Pterygota</taxon>
        <taxon>Neoptera</taxon>
        <taxon>Endopterygota</taxon>
        <taxon>Diptera</taxon>
        <taxon>Nematocera</taxon>
        <taxon>Culicoidea</taxon>
        <taxon>Culicidae</taxon>
        <taxon>Anophelinae</taxon>
        <taxon>Anopheles</taxon>
        <taxon>culicifacies species complex</taxon>
    </lineage>
</organism>
<dbReference type="EnsemblMetazoa" id="ACUA012028-RA">
    <property type="protein sequence ID" value="ACUA012028-PA"/>
    <property type="gene ID" value="ACUA012028"/>
</dbReference>
<protein>
    <recommendedName>
        <fullName evidence="7">TEP1-F</fullName>
    </recommendedName>
</protein>
<dbReference type="InterPro" id="IPR013783">
    <property type="entry name" value="Ig-like_fold"/>
</dbReference>
<dbReference type="VEuPathDB" id="VectorBase:ACUA012028"/>
<comment type="subunit">
    <text evidence="6">Heterodimer of a TEP1-N chain and an TEP1-C chain non-covalently linked. Forms a complex composed of TEP1-N and TEP1-C heterodimer, LRIM1 and APL1C; the interaction stabilizes TEP1-N and TEP1-C heterodimer, prevents its binding to tissues while circulating in the hemolymph and protects the thioester bond from hydrolysis. Mature TEP1 and to a lesser extent full-length TEP1 interact with SPCLIP1; the interaction is induced by microbial infection.</text>
</comment>
<dbReference type="Gene3D" id="2.60.40.10">
    <property type="entry name" value="Immunoglobulins"/>
    <property type="match status" value="1"/>
</dbReference>
<dbReference type="Gene3D" id="2.60.40.1930">
    <property type="match status" value="1"/>
</dbReference>
<dbReference type="Pfam" id="PF17789">
    <property type="entry name" value="MG4"/>
    <property type="match status" value="1"/>
</dbReference>
<dbReference type="EMBL" id="AXCM01021956">
    <property type="status" value="NOT_ANNOTATED_CDS"/>
    <property type="molecule type" value="Genomic_DNA"/>
</dbReference>
<dbReference type="STRING" id="139723.A0A182M8F0"/>
<evidence type="ECO:0000256" key="4">
    <source>
        <dbReference type="ARBA" id="ARBA00023180"/>
    </source>
</evidence>
<dbReference type="Pfam" id="PF17791">
    <property type="entry name" value="MG3"/>
    <property type="match status" value="1"/>
</dbReference>
<dbReference type="InterPro" id="IPR041555">
    <property type="entry name" value="MG3"/>
</dbReference>
<keyword evidence="12" id="KW-1185">Reference proteome</keyword>
<dbReference type="AlphaFoldDB" id="A0A182M8F0"/>
<sequence>MQTVDVRKFQSRMVNFNMPENLPDGNYTITIDGLGDFSFKDEAHLEYLKSSLSALIQLSKPVFKPGDMVQFRVIVLDSELKPPVGVEAIDVTIYDAEGKELQKWPSARIRTGVFESELQLSPPLMQGIWKISALLNGEELASRVFEVKEYVLSSFDVEVYPSTLPLEVHQCLNLTIEAKFNFGKPVNGMAKVELYLEDDEMDQYKEFKVFGKKQVELRFNEELIMYEKQQDVLVKTTFIEQDTNRTLVKESRITVFKHKYRVELIKEFPQFRPGLPFKCALQFRYHDGTPAPDIIGTVEVTEVGFKTNVTSDSMGMIELELHPMDNINGMNISFVDDDNYYFEEQISKMDMDAYIKVELKSP</sequence>
<dbReference type="InterPro" id="IPR040839">
    <property type="entry name" value="MG4"/>
</dbReference>
<keyword evidence="1" id="KW-0732">Signal</keyword>
<dbReference type="InterPro" id="IPR050473">
    <property type="entry name" value="A2M/Complement_sys"/>
</dbReference>
<feature type="domain" description="Macroglobulin" evidence="8">
    <location>
        <begin position="55"/>
        <end position="147"/>
    </location>
</feature>
<evidence type="ECO:0000256" key="3">
    <source>
        <dbReference type="ARBA" id="ARBA00022966"/>
    </source>
</evidence>
<dbReference type="GO" id="GO:0004866">
    <property type="term" value="F:endopeptidase inhibitor activity"/>
    <property type="evidence" value="ECO:0007669"/>
    <property type="project" value="InterPro"/>
</dbReference>
<keyword evidence="2" id="KW-0391">Immunity</keyword>
<evidence type="ECO:0000313" key="11">
    <source>
        <dbReference type="EnsemblMetazoa" id="ACUA012028-PA"/>
    </source>
</evidence>
<evidence type="ECO:0000259" key="9">
    <source>
        <dbReference type="Pfam" id="PF17789"/>
    </source>
</evidence>
<evidence type="ECO:0000256" key="5">
    <source>
        <dbReference type="ARBA" id="ARBA00057615"/>
    </source>
</evidence>
<dbReference type="PANTHER" id="PTHR11412">
    <property type="entry name" value="MACROGLOBULIN / COMPLEMENT"/>
    <property type="match status" value="1"/>
</dbReference>
<dbReference type="PANTHER" id="PTHR11412:SF136">
    <property type="entry name" value="CD109 ANTIGEN"/>
    <property type="match status" value="1"/>
</dbReference>
<reference evidence="12" key="1">
    <citation type="submission" date="2013-09" db="EMBL/GenBank/DDBJ databases">
        <title>The Genome Sequence of Anopheles culicifacies species A.</title>
        <authorList>
            <consortium name="The Broad Institute Genomics Platform"/>
            <person name="Neafsey D.E."/>
            <person name="Besansky N."/>
            <person name="Howell P."/>
            <person name="Walton C."/>
            <person name="Young S.K."/>
            <person name="Zeng Q."/>
            <person name="Gargeya S."/>
            <person name="Fitzgerald M."/>
            <person name="Haas B."/>
            <person name="Abouelleil A."/>
            <person name="Allen A.W."/>
            <person name="Alvarado L."/>
            <person name="Arachchi H.M."/>
            <person name="Berlin A.M."/>
            <person name="Chapman S.B."/>
            <person name="Gainer-Dewar J."/>
            <person name="Goldberg J."/>
            <person name="Griggs A."/>
            <person name="Gujja S."/>
            <person name="Hansen M."/>
            <person name="Howarth C."/>
            <person name="Imamovic A."/>
            <person name="Ireland A."/>
            <person name="Larimer J."/>
            <person name="McCowan C."/>
            <person name="Murphy C."/>
            <person name="Pearson M."/>
            <person name="Poon T.W."/>
            <person name="Priest M."/>
            <person name="Roberts A."/>
            <person name="Saif S."/>
            <person name="Shea T."/>
            <person name="Sisk P."/>
            <person name="Sykes S."/>
            <person name="Wortman J."/>
            <person name="Nusbaum C."/>
            <person name="Birren B."/>
        </authorList>
    </citation>
    <scope>NUCLEOTIDE SEQUENCE [LARGE SCALE GENOMIC DNA]</scope>
    <source>
        <strain evidence="12">A-37</strain>
    </source>
</reference>
<evidence type="ECO:0000313" key="12">
    <source>
        <dbReference type="Proteomes" id="UP000075883"/>
    </source>
</evidence>
<feature type="domain" description="Macroglobulin" evidence="9">
    <location>
        <begin position="270"/>
        <end position="338"/>
    </location>
</feature>
<dbReference type="Gene3D" id="2.60.40.1940">
    <property type="match status" value="1"/>
</dbReference>
<keyword evidence="3" id="KW-0882">Thioester bond</keyword>
<dbReference type="Proteomes" id="UP000075883">
    <property type="component" value="Unassembled WGS sequence"/>
</dbReference>
<name>A0A182M8F0_9DIPT</name>
<dbReference type="Gene3D" id="2.60.40.2950">
    <property type="match status" value="1"/>
</dbReference>
<evidence type="ECO:0000259" key="10">
    <source>
        <dbReference type="Pfam" id="PF17791"/>
    </source>
</evidence>
<evidence type="ECO:0000256" key="2">
    <source>
        <dbReference type="ARBA" id="ARBA00022859"/>
    </source>
</evidence>
<feature type="domain" description="Macroglobulin" evidence="10">
    <location>
        <begin position="149"/>
        <end position="219"/>
    </location>
</feature>
<dbReference type="InterPro" id="IPR002890">
    <property type="entry name" value="MG2"/>
</dbReference>
<evidence type="ECO:0000259" key="8">
    <source>
        <dbReference type="Pfam" id="PF01835"/>
    </source>
</evidence>
<dbReference type="FunFam" id="2.60.40.1930:FF:000001">
    <property type="entry name" value="CD109 isoform 3"/>
    <property type="match status" value="1"/>
</dbReference>
<keyword evidence="4" id="KW-0325">Glycoprotein</keyword>
<comment type="function">
    <text evidence="5">Binds covalently through a thioester bond to the pathogen surface resulting in pathogen clearance.</text>
</comment>
<evidence type="ECO:0000256" key="6">
    <source>
        <dbReference type="ARBA" id="ARBA00063781"/>
    </source>
</evidence>
<dbReference type="Pfam" id="PF01835">
    <property type="entry name" value="MG2"/>
    <property type="match status" value="1"/>
</dbReference>
<accession>A0A182M8F0</accession>
<dbReference type="GO" id="GO:0005615">
    <property type="term" value="C:extracellular space"/>
    <property type="evidence" value="ECO:0007669"/>
    <property type="project" value="UniProtKB-ARBA"/>
</dbReference>
<evidence type="ECO:0000256" key="1">
    <source>
        <dbReference type="ARBA" id="ARBA00022729"/>
    </source>
</evidence>
<dbReference type="GO" id="GO:0002376">
    <property type="term" value="P:immune system process"/>
    <property type="evidence" value="ECO:0007669"/>
    <property type="project" value="UniProtKB-KW"/>
</dbReference>